<feature type="domain" description="Agglutinin" evidence="1">
    <location>
        <begin position="3"/>
        <end position="157"/>
    </location>
</feature>
<sequence>MAFASPRFIVIKSNEKDKYLGIEQEERLFCSLKCSETQVTSPYAKFEVETAQSGGTDGLVHVRSCRNNKYWGFKDTSFKSTSFKGIITVSADKPEEDQSKISCTLFKLISDHDAKNIVRIMHVQQRVYFFTSTKSPYVLGIDSDFHDGMLPTFRIIDWETLVFLPRHVAFKGNNGKYLCLRQIDGHPYLQFASGDIGDPTVTMEVFMDNDGNIRIKPSCSNKFWRRSPNSILADSVDTSSNNKDTLFRLFKVNDQTIALRNLGNNNFCRRLTKGCKANCLNANVSSVTKEVQLGVELPVLESKTYDIKYDLGSSRIYDESILSVAKNFASNHTQQSETLDLKFSYTDTKTSTWMANSSLKLGEKATMKARLPKIVEGKLELSDEIQSGIEWGEINTTATLVEVVHKVVVPPMTKMMVNMITKYGKYNVPFTFMQKYTLRNGNTFVSKVEGGTFTGSNYCNIDILSKEEKLSSSI</sequence>
<keyword evidence="3" id="KW-1185">Reference proteome</keyword>
<comment type="caution">
    <text evidence="2">The sequence shown here is derived from an EMBL/GenBank/DDBJ whole genome shotgun (WGS) entry which is preliminary data.</text>
</comment>
<feature type="domain" description="Agglutinin" evidence="1">
    <location>
        <begin position="162"/>
        <end position="297"/>
    </location>
</feature>
<evidence type="ECO:0000313" key="3">
    <source>
        <dbReference type="Proteomes" id="UP000593574"/>
    </source>
</evidence>
<organism evidence="2 3">
    <name type="scientific">Gossypium laxum</name>
    <dbReference type="NCBI Taxonomy" id="34288"/>
    <lineage>
        <taxon>Eukaryota</taxon>
        <taxon>Viridiplantae</taxon>
        <taxon>Streptophyta</taxon>
        <taxon>Embryophyta</taxon>
        <taxon>Tracheophyta</taxon>
        <taxon>Spermatophyta</taxon>
        <taxon>Magnoliopsida</taxon>
        <taxon>eudicotyledons</taxon>
        <taxon>Gunneridae</taxon>
        <taxon>Pentapetalae</taxon>
        <taxon>rosids</taxon>
        <taxon>malvids</taxon>
        <taxon>Malvales</taxon>
        <taxon>Malvaceae</taxon>
        <taxon>Malvoideae</taxon>
        <taxon>Gossypium</taxon>
    </lineage>
</organism>
<dbReference type="Gene3D" id="2.170.15.10">
    <property type="entry name" value="Proaerolysin, chain A, domain 3"/>
    <property type="match status" value="1"/>
</dbReference>
<dbReference type="Gene3D" id="2.80.10.50">
    <property type="match status" value="2"/>
</dbReference>
<dbReference type="EMBL" id="JABEZV010000005">
    <property type="protein sequence ID" value="MBA0710399.1"/>
    <property type="molecule type" value="Genomic_DNA"/>
</dbReference>
<dbReference type="InterPro" id="IPR036242">
    <property type="entry name" value="Agglutinin_dom_sf"/>
</dbReference>
<dbReference type="Proteomes" id="UP000593574">
    <property type="component" value="Unassembled WGS sequence"/>
</dbReference>
<dbReference type="InterPro" id="IPR053237">
    <property type="entry name" value="Natterin_C"/>
</dbReference>
<dbReference type="InterPro" id="IPR008998">
    <property type="entry name" value="Agglutinin"/>
</dbReference>
<dbReference type="InterPro" id="IPR004991">
    <property type="entry name" value="Aerolysin-like"/>
</dbReference>
<dbReference type="CDD" id="cd00257">
    <property type="entry name" value="beta-trefoil_FSCN-like"/>
    <property type="match status" value="1"/>
</dbReference>
<name>A0A7J8ZGL7_9ROSI</name>
<gene>
    <name evidence="2" type="ORF">Golax_009692</name>
</gene>
<accession>A0A7J8ZGL7</accession>
<reference evidence="2 3" key="1">
    <citation type="journal article" date="2019" name="Genome Biol. Evol.">
        <title>Insights into the evolution of the New World diploid cottons (Gossypium, subgenus Houzingenia) based on genome sequencing.</title>
        <authorList>
            <person name="Grover C.E."/>
            <person name="Arick M.A. 2nd"/>
            <person name="Thrash A."/>
            <person name="Conover J.L."/>
            <person name="Sanders W.S."/>
            <person name="Peterson D.G."/>
            <person name="Frelichowski J.E."/>
            <person name="Scheffler J.A."/>
            <person name="Scheffler B.E."/>
            <person name="Wendel J.F."/>
        </authorList>
    </citation>
    <scope>NUCLEOTIDE SEQUENCE [LARGE SCALE GENOMIC DNA]</scope>
    <source>
        <strain evidence="2">4</strain>
        <tissue evidence="2">Leaf</tissue>
    </source>
</reference>
<dbReference type="Pfam" id="PF07468">
    <property type="entry name" value="Agglutinin"/>
    <property type="match status" value="2"/>
</dbReference>
<dbReference type="CDD" id="cd20216">
    <property type="entry name" value="PFM_HFR-2-like"/>
    <property type="match status" value="1"/>
</dbReference>
<dbReference type="SMART" id="SM00791">
    <property type="entry name" value="Agglutinin"/>
    <property type="match status" value="2"/>
</dbReference>
<evidence type="ECO:0000259" key="1">
    <source>
        <dbReference type="SMART" id="SM00791"/>
    </source>
</evidence>
<dbReference type="SUPFAM" id="SSF50382">
    <property type="entry name" value="Agglutinin"/>
    <property type="match status" value="2"/>
</dbReference>
<dbReference type="SUPFAM" id="SSF56973">
    <property type="entry name" value="Aerolisin/ETX pore-forming domain"/>
    <property type="match status" value="1"/>
</dbReference>
<protein>
    <recommendedName>
        <fullName evidence="1">Agglutinin domain-containing protein</fullName>
    </recommendedName>
</protein>
<dbReference type="PANTHER" id="PTHR39244:SF5">
    <property type="entry name" value="NATTERIN-3-LIKE"/>
    <property type="match status" value="1"/>
</dbReference>
<dbReference type="Pfam" id="PF03318">
    <property type="entry name" value="ETX_MTX2"/>
    <property type="match status" value="1"/>
</dbReference>
<evidence type="ECO:0000313" key="2">
    <source>
        <dbReference type="EMBL" id="MBA0710399.1"/>
    </source>
</evidence>
<dbReference type="PANTHER" id="PTHR39244">
    <property type="entry name" value="NATTERIN-4"/>
    <property type="match status" value="1"/>
</dbReference>
<proteinExistence type="predicted"/>
<dbReference type="AlphaFoldDB" id="A0A7J8ZGL7"/>